<dbReference type="EMBL" id="JADGIZ020000021">
    <property type="protein sequence ID" value="KAL2915711.1"/>
    <property type="molecule type" value="Genomic_DNA"/>
</dbReference>
<feature type="region of interest" description="Disordered" evidence="1">
    <location>
        <begin position="1"/>
        <end position="45"/>
    </location>
</feature>
<name>A0ABR4N864_9FUNG</name>
<evidence type="ECO:0000313" key="2">
    <source>
        <dbReference type="EMBL" id="KAL2915711.1"/>
    </source>
</evidence>
<protein>
    <submittedName>
        <fullName evidence="2">Uncharacterized protein</fullName>
    </submittedName>
</protein>
<keyword evidence="3" id="KW-1185">Reference proteome</keyword>
<proteinExistence type="predicted"/>
<evidence type="ECO:0000256" key="1">
    <source>
        <dbReference type="SAM" id="MobiDB-lite"/>
    </source>
</evidence>
<feature type="compositionally biased region" description="Basic and acidic residues" evidence="1">
    <location>
        <begin position="8"/>
        <end position="25"/>
    </location>
</feature>
<sequence>MSVPPRPDAPRAKGSRADRPAHGDLTEGSTTAMNCNEPEAEQTRAKEAINDAHLSTDWISKTTEDHATASEVAVKADRTDTPPIEQLQQETVVVIKVLDDTISQHRQGSG</sequence>
<dbReference type="Proteomes" id="UP001527925">
    <property type="component" value="Unassembled WGS sequence"/>
</dbReference>
<comment type="caution">
    <text evidence="2">The sequence shown here is derived from an EMBL/GenBank/DDBJ whole genome shotgun (WGS) entry which is preliminary data.</text>
</comment>
<gene>
    <name evidence="2" type="ORF">HK105_204657</name>
</gene>
<accession>A0ABR4N864</accession>
<evidence type="ECO:0000313" key="3">
    <source>
        <dbReference type="Proteomes" id="UP001527925"/>
    </source>
</evidence>
<reference evidence="2 3" key="1">
    <citation type="submission" date="2023-09" db="EMBL/GenBank/DDBJ databases">
        <title>Pangenome analysis of Batrachochytrium dendrobatidis and related Chytrids.</title>
        <authorList>
            <person name="Yacoub M.N."/>
            <person name="Stajich J.E."/>
            <person name="James T.Y."/>
        </authorList>
    </citation>
    <scope>NUCLEOTIDE SEQUENCE [LARGE SCALE GENOMIC DNA]</scope>
    <source>
        <strain evidence="2 3">JEL0888</strain>
    </source>
</reference>
<organism evidence="2 3">
    <name type="scientific">Polyrhizophydium stewartii</name>
    <dbReference type="NCBI Taxonomy" id="2732419"/>
    <lineage>
        <taxon>Eukaryota</taxon>
        <taxon>Fungi</taxon>
        <taxon>Fungi incertae sedis</taxon>
        <taxon>Chytridiomycota</taxon>
        <taxon>Chytridiomycota incertae sedis</taxon>
        <taxon>Chytridiomycetes</taxon>
        <taxon>Rhizophydiales</taxon>
        <taxon>Rhizophydiales incertae sedis</taxon>
        <taxon>Polyrhizophydium</taxon>
    </lineage>
</organism>